<evidence type="ECO:0000256" key="1">
    <source>
        <dbReference type="ARBA" id="ARBA00010836"/>
    </source>
</evidence>
<evidence type="ECO:0000256" key="3">
    <source>
        <dbReference type="ARBA" id="ARBA00022448"/>
    </source>
</evidence>
<evidence type="ECO:0000256" key="8">
    <source>
        <dbReference type="ARBA" id="ARBA00023065"/>
    </source>
</evidence>
<dbReference type="GO" id="GO:0005245">
    <property type="term" value="F:voltage-gated calcium channel activity"/>
    <property type="evidence" value="ECO:0007669"/>
    <property type="project" value="InterPro"/>
</dbReference>
<feature type="compositionally biased region" description="Pro residues" evidence="11">
    <location>
        <begin position="839"/>
        <end position="854"/>
    </location>
</feature>
<evidence type="ECO:0000259" key="12">
    <source>
        <dbReference type="PROSITE" id="PS50002"/>
    </source>
</evidence>
<keyword evidence="9" id="KW-0407">Ion channel</keyword>
<feature type="compositionally biased region" description="Polar residues" evidence="11">
    <location>
        <begin position="855"/>
        <end position="872"/>
    </location>
</feature>
<dbReference type="GO" id="GO:0005891">
    <property type="term" value="C:voltage-gated calcium channel complex"/>
    <property type="evidence" value="ECO:0007669"/>
    <property type="project" value="InterPro"/>
</dbReference>
<dbReference type="SUPFAM" id="SSF52540">
    <property type="entry name" value="P-loop containing nucleoside triphosphate hydrolases"/>
    <property type="match status" value="1"/>
</dbReference>
<evidence type="ECO:0000256" key="4">
    <source>
        <dbReference type="ARBA" id="ARBA00022553"/>
    </source>
</evidence>
<dbReference type="SMART" id="SM00072">
    <property type="entry name" value="GuKc"/>
    <property type="match status" value="1"/>
</dbReference>
<evidence type="ECO:0000313" key="13">
    <source>
        <dbReference type="EMBL" id="KAK8407239.1"/>
    </source>
</evidence>
<name>A0AAW0V4J2_SCYPA</name>
<feature type="compositionally biased region" description="Polar residues" evidence="11">
    <location>
        <begin position="564"/>
        <end position="573"/>
    </location>
</feature>
<protein>
    <recommendedName>
        <fullName evidence="12">SH3 domain-containing protein</fullName>
    </recommendedName>
</protein>
<dbReference type="SMART" id="SM00326">
    <property type="entry name" value="SH3"/>
    <property type="match status" value="1"/>
</dbReference>
<dbReference type="CDD" id="cd11863">
    <property type="entry name" value="SH3_CACNB"/>
    <property type="match status" value="1"/>
</dbReference>
<keyword evidence="2 10" id="KW-0728">SH3 domain</keyword>
<evidence type="ECO:0000256" key="9">
    <source>
        <dbReference type="ARBA" id="ARBA00023303"/>
    </source>
</evidence>
<feature type="domain" description="SH3" evidence="12">
    <location>
        <begin position="487"/>
        <end position="556"/>
    </location>
</feature>
<feature type="compositionally biased region" description="Polar residues" evidence="11">
    <location>
        <begin position="443"/>
        <end position="455"/>
    </location>
</feature>
<feature type="compositionally biased region" description="Polar residues" evidence="11">
    <location>
        <begin position="615"/>
        <end position="627"/>
    </location>
</feature>
<feature type="compositionally biased region" description="Basic and acidic residues" evidence="11">
    <location>
        <begin position="909"/>
        <end position="931"/>
    </location>
</feature>
<feature type="region of interest" description="Disordered" evidence="11">
    <location>
        <begin position="246"/>
        <end position="273"/>
    </location>
</feature>
<dbReference type="InterPro" id="IPR001452">
    <property type="entry name" value="SH3_domain"/>
</dbReference>
<keyword evidence="7" id="KW-0851">Voltage-gated channel</keyword>
<dbReference type="Pfam" id="PF12052">
    <property type="entry name" value="VGCC_beta4Aa_N"/>
    <property type="match status" value="1"/>
</dbReference>
<keyword evidence="6" id="KW-0106">Calcium</keyword>
<evidence type="ECO:0000256" key="11">
    <source>
        <dbReference type="SAM" id="MobiDB-lite"/>
    </source>
</evidence>
<feature type="compositionally biased region" description="Basic and acidic residues" evidence="11">
    <location>
        <begin position="940"/>
        <end position="950"/>
    </location>
</feature>
<dbReference type="FunFam" id="3.40.50.300:FF:000023">
    <property type="entry name" value="Voltage-dependent L-type calcium channel subunit beta-2"/>
    <property type="match status" value="1"/>
</dbReference>
<dbReference type="PROSITE" id="PS50002">
    <property type="entry name" value="SH3"/>
    <property type="match status" value="1"/>
</dbReference>
<reference evidence="13 14" key="1">
    <citation type="submission" date="2023-03" db="EMBL/GenBank/DDBJ databases">
        <title>High-quality genome of Scylla paramamosain provides insights in environmental adaptation.</title>
        <authorList>
            <person name="Zhang L."/>
        </authorList>
    </citation>
    <scope>NUCLEOTIDE SEQUENCE [LARGE SCALE GENOMIC DNA]</scope>
    <source>
        <strain evidence="13">LZ_2023a</strain>
        <tissue evidence="13">Muscle</tissue>
    </source>
</reference>
<feature type="compositionally biased region" description="Polar residues" evidence="11">
    <location>
        <begin position="261"/>
        <end position="271"/>
    </location>
</feature>
<dbReference type="InterPro" id="IPR046937">
    <property type="entry name" value="CAB1-4_N_A-dom"/>
</dbReference>
<dbReference type="AlphaFoldDB" id="A0AAW0V4J2"/>
<keyword evidence="8" id="KW-0406">Ion transport</keyword>
<dbReference type="InterPro" id="IPR036028">
    <property type="entry name" value="SH3-like_dom_sf"/>
</dbReference>
<feature type="region of interest" description="Disordered" evidence="11">
    <location>
        <begin position="443"/>
        <end position="471"/>
    </location>
</feature>
<evidence type="ECO:0000256" key="5">
    <source>
        <dbReference type="ARBA" id="ARBA00022568"/>
    </source>
</evidence>
<evidence type="ECO:0000313" key="14">
    <source>
        <dbReference type="Proteomes" id="UP001487740"/>
    </source>
</evidence>
<sequence>MSCIVESGRSLCPSSLVFAGNDLPCPCCDTPQSTPLSSREAFWDPECCVSLQVPKDADTCSVSKQEDVPSSEWPAQTTLASCGGKEVQQLVGARGASSGVEARFFSCITDPPDDCPRDLCVTRARCQSEDDFDLLELLIDPKLGEHLDDWDSDLEDAITSGCQTPGLCDAEDDGDLWGDEYEGWKQEVELENSSHEDLVNTGCSDSSDCCSTRSSSQVLHRKRHMFFVGDEDEKIDFQDDIEFENSSSSEDTELALDSDSQHQNSSGSVTTGRCKMKRCASDMRKESRSSMVIPTMSALAPFLLSLQPILTALPPAVASEVKELRKLYPGISEDYLKTLCEFGLLEEVTYSETSSPTSTLSRGRVISLSASFAGRKTSQSYSDTTEDQLSESSIPDDAACQPEYRPTPSVRGLFLTTSLVSMATTLTITRERKKNIICVSSRNSEGSADSNYSQPSSDLSLDEERENLRRETERQALSQLEKARTKPVAFSVRTNVAYDGSLDDDSPVHGSAISFDVKDFLHIKEKYDNNWWIGRLVKEGADVGFIPSPVKLENLRIQQKSCKLHSKTSSSGNLGMINDVLSNSKSSNSRGSTPPTPGLDLDNGIDSNLGEDSDSLGNSKGKTSITTPPAKGKKNPFFKKQENIPPYDVVPSMRPLVLVGPSLKGYEVTDMMQKALFDYIKHKFEGRVIITRVSADISLAKRSLLNNPSKRALMERSNSRSSCIAEVQAEIERIFELARTLQLVVLDCDTINHPSQLAKTSLAPILVYLKISSPKVLQRLIKSRGKSQSRNLNVQMVAAEKLAQCPPEMFDVILDENQLEDACEHIAEYLEAYWQATHPPLPPPQIQRPLPSPHTSPRSNHAQGNLMRTNSTPPGPPGSVAREPGYPRYTDERVYHRGGPTGHGGRTLPSRDPRDMRDPRDRDLRDDEYGERLPPQDPGHMYDRPPDRPSGRRQLPPTRDEDYHSPHRPPTRQTLNV</sequence>
<keyword evidence="3" id="KW-0813">Transport</keyword>
<comment type="similarity">
    <text evidence="1">Belongs to the calcium channel beta subunit family.</text>
</comment>
<evidence type="ECO:0000256" key="6">
    <source>
        <dbReference type="ARBA" id="ARBA00022837"/>
    </source>
</evidence>
<keyword evidence="14" id="KW-1185">Reference proteome</keyword>
<dbReference type="InterPro" id="IPR000584">
    <property type="entry name" value="VDCC_L_bsu"/>
</dbReference>
<dbReference type="InterPro" id="IPR027417">
    <property type="entry name" value="P-loop_NTPase"/>
</dbReference>
<keyword evidence="5" id="KW-0109">Calcium transport</keyword>
<dbReference type="EMBL" id="JARAKH010000001">
    <property type="protein sequence ID" value="KAK8407239.1"/>
    <property type="molecule type" value="Genomic_DNA"/>
</dbReference>
<feature type="region of interest" description="Disordered" evidence="11">
    <location>
        <begin position="377"/>
        <end position="402"/>
    </location>
</feature>
<keyword evidence="4" id="KW-0597">Phosphoprotein</keyword>
<evidence type="ECO:0000256" key="7">
    <source>
        <dbReference type="ARBA" id="ARBA00022882"/>
    </source>
</evidence>
<organism evidence="13 14">
    <name type="scientific">Scylla paramamosain</name>
    <name type="common">Mud crab</name>
    <dbReference type="NCBI Taxonomy" id="85552"/>
    <lineage>
        <taxon>Eukaryota</taxon>
        <taxon>Metazoa</taxon>
        <taxon>Ecdysozoa</taxon>
        <taxon>Arthropoda</taxon>
        <taxon>Crustacea</taxon>
        <taxon>Multicrustacea</taxon>
        <taxon>Malacostraca</taxon>
        <taxon>Eumalacostraca</taxon>
        <taxon>Eucarida</taxon>
        <taxon>Decapoda</taxon>
        <taxon>Pleocyemata</taxon>
        <taxon>Brachyura</taxon>
        <taxon>Eubrachyura</taxon>
        <taxon>Portunoidea</taxon>
        <taxon>Portunidae</taxon>
        <taxon>Portuninae</taxon>
        <taxon>Scylla</taxon>
    </lineage>
</organism>
<evidence type="ECO:0000256" key="10">
    <source>
        <dbReference type="PROSITE-ProRule" id="PRU00192"/>
    </source>
</evidence>
<dbReference type="PANTHER" id="PTHR11824">
    <property type="entry name" value="VOLTAGE-DEPENDENT CALCIUM CHANNEL BETA SUBUNIT"/>
    <property type="match status" value="1"/>
</dbReference>
<proteinExistence type="inferred from homology"/>
<dbReference type="PRINTS" id="PR01626">
    <property type="entry name" value="LCACHANNELB"/>
</dbReference>
<evidence type="ECO:0000256" key="2">
    <source>
        <dbReference type="ARBA" id="ARBA00022443"/>
    </source>
</evidence>
<dbReference type="Pfam" id="PF00625">
    <property type="entry name" value="Guanylate_kin"/>
    <property type="match status" value="1"/>
</dbReference>
<gene>
    <name evidence="13" type="ORF">O3P69_002058</name>
</gene>
<dbReference type="Proteomes" id="UP001487740">
    <property type="component" value="Unassembled WGS sequence"/>
</dbReference>
<dbReference type="Gene3D" id="2.30.30.40">
    <property type="entry name" value="SH3 Domains"/>
    <property type="match status" value="1"/>
</dbReference>
<feature type="region of interest" description="Disordered" evidence="11">
    <location>
        <begin position="838"/>
        <end position="977"/>
    </location>
</feature>
<dbReference type="InterPro" id="IPR008145">
    <property type="entry name" value="GK/Ca_channel_bsu"/>
</dbReference>
<feature type="region of interest" description="Disordered" evidence="11">
    <location>
        <begin position="564"/>
        <end position="640"/>
    </location>
</feature>
<accession>A0AAW0V4J2</accession>
<dbReference type="SUPFAM" id="SSF50044">
    <property type="entry name" value="SH3-domain"/>
    <property type="match status" value="1"/>
</dbReference>
<feature type="compositionally biased region" description="Low complexity" evidence="11">
    <location>
        <begin position="582"/>
        <end position="592"/>
    </location>
</feature>
<comment type="caution">
    <text evidence="13">The sequence shown here is derived from an EMBL/GenBank/DDBJ whole genome shotgun (WGS) entry which is preliminary data.</text>
</comment>
<dbReference type="Gene3D" id="3.40.50.300">
    <property type="entry name" value="P-loop containing nucleotide triphosphate hydrolases"/>
    <property type="match status" value="1"/>
</dbReference>